<dbReference type="PANTHER" id="PTHR23077:SF171">
    <property type="entry name" value="NUCLEAR VALOSIN-CONTAINING PROTEIN-LIKE"/>
    <property type="match status" value="1"/>
</dbReference>
<feature type="region of interest" description="Disordered" evidence="5">
    <location>
        <begin position="236"/>
        <end position="289"/>
    </location>
</feature>
<dbReference type="InterPro" id="IPR041569">
    <property type="entry name" value="AAA_lid_3"/>
</dbReference>
<dbReference type="InterPro" id="IPR003593">
    <property type="entry name" value="AAA+_ATPase"/>
</dbReference>
<dbReference type="InterPro" id="IPR027417">
    <property type="entry name" value="P-loop_NTPase"/>
</dbReference>
<evidence type="ECO:0000256" key="1">
    <source>
        <dbReference type="ARBA" id="ARBA00022741"/>
    </source>
</evidence>
<protein>
    <submittedName>
        <fullName evidence="7">AAA family ATPase</fullName>
    </submittedName>
</protein>
<dbReference type="InterPro" id="IPR050168">
    <property type="entry name" value="AAA_ATPase_domain"/>
</dbReference>
<evidence type="ECO:0000256" key="5">
    <source>
        <dbReference type="SAM" id="MobiDB-lite"/>
    </source>
</evidence>
<keyword evidence="8" id="KW-1185">Reference proteome</keyword>
<dbReference type="Pfam" id="PF17862">
    <property type="entry name" value="AAA_lid_3"/>
    <property type="match status" value="1"/>
</dbReference>
<dbReference type="OrthoDB" id="9809379at2"/>
<dbReference type="AlphaFoldDB" id="A0A6I3SGL5"/>
<comment type="caution">
    <text evidence="7">The sequence shown here is derived from an EMBL/GenBank/DDBJ whole genome shotgun (WGS) entry which is preliminary data.</text>
</comment>
<proteinExistence type="inferred from homology"/>
<dbReference type="InterPro" id="IPR003959">
    <property type="entry name" value="ATPase_AAA_core"/>
</dbReference>
<dbReference type="GO" id="GO:0016887">
    <property type="term" value="F:ATP hydrolysis activity"/>
    <property type="evidence" value="ECO:0007669"/>
    <property type="project" value="InterPro"/>
</dbReference>
<sequence>MMNDYIMNNGTMHHQVVIEFRPISTLDSLGMWKFTRQYPMITKSKNETGGCYRAAFSSRSKELSQLCTLWKQIRNWAILRISKGEHQIDPAGMDAIVVCLEQRLHAKDPHFYCDGRTPGITARDENELFFPGCRYLIVDDQDYSDPAGFRWYHMGTLDAEGLFHVDKNGIMEKLQEISRQRFSLGCPLLDWEQIRLRVNALPDTINPRRDGAWEYRWEEEQIVGICRTPLVRAGHGRKDMDRSVTSQRVDETRSIEDTSPSEVPKEVSRAANRPDAAEANSTNRIPGTQEEIFQPVQPGQLTYKDIGGMKEQLRLIREAVELPLRYPDLIRTLNITPPKGVLLYGPPGCGKTLLAQVVANEVQASFFAVKGPEFLSSLHGQSEKRLRDLFAQAEQKAPSIIFFDEIDAFAFDRSRTTTSFEATLVAQFLSLMDGFDRRSQIVVIATTNRLDILDKALLRPGRFDYRIRITVPSKEDREQILKLHTSKMPLEPGVDMTHLIEATEGFTGADIAALCAKAALMAASRALGPNMDHWPGTLSVEVMQSIRVTQEDFTFALSQVQPSVTDDSEE</sequence>
<keyword evidence="3" id="KW-0175">Coiled coil</keyword>
<dbReference type="SMART" id="SM00382">
    <property type="entry name" value="AAA"/>
    <property type="match status" value="1"/>
</dbReference>
<evidence type="ECO:0000256" key="3">
    <source>
        <dbReference type="ARBA" id="ARBA00023054"/>
    </source>
</evidence>
<dbReference type="Gene3D" id="3.40.50.300">
    <property type="entry name" value="P-loop containing nucleotide triphosphate hydrolases"/>
    <property type="match status" value="1"/>
</dbReference>
<dbReference type="Proteomes" id="UP000430670">
    <property type="component" value="Unassembled WGS sequence"/>
</dbReference>
<evidence type="ECO:0000256" key="2">
    <source>
        <dbReference type="ARBA" id="ARBA00022840"/>
    </source>
</evidence>
<organism evidence="7 8">
    <name type="scientific">Heliobacterium mobile</name>
    <name type="common">Heliobacillus mobilis</name>
    <dbReference type="NCBI Taxonomy" id="28064"/>
    <lineage>
        <taxon>Bacteria</taxon>
        <taxon>Bacillati</taxon>
        <taxon>Bacillota</taxon>
        <taxon>Clostridia</taxon>
        <taxon>Eubacteriales</taxon>
        <taxon>Heliobacteriaceae</taxon>
        <taxon>Heliobacterium</taxon>
    </lineage>
</organism>
<dbReference type="Pfam" id="PF00004">
    <property type="entry name" value="AAA"/>
    <property type="match status" value="1"/>
</dbReference>
<gene>
    <name evidence="7" type="ORF">GJ688_03180</name>
</gene>
<dbReference type="SUPFAM" id="SSF52540">
    <property type="entry name" value="P-loop containing nucleoside triphosphate hydrolases"/>
    <property type="match status" value="1"/>
</dbReference>
<dbReference type="GO" id="GO:0005524">
    <property type="term" value="F:ATP binding"/>
    <property type="evidence" value="ECO:0007669"/>
    <property type="project" value="UniProtKB-KW"/>
</dbReference>
<dbReference type="PROSITE" id="PS00674">
    <property type="entry name" value="AAA"/>
    <property type="match status" value="1"/>
</dbReference>
<feature type="domain" description="AAA+ ATPase" evidence="6">
    <location>
        <begin position="337"/>
        <end position="473"/>
    </location>
</feature>
<keyword evidence="1 4" id="KW-0547">Nucleotide-binding</keyword>
<dbReference type="PANTHER" id="PTHR23077">
    <property type="entry name" value="AAA-FAMILY ATPASE"/>
    <property type="match status" value="1"/>
</dbReference>
<dbReference type="Gene3D" id="1.10.8.60">
    <property type="match status" value="1"/>
</dbReference>
<evidence type="ECO:0000313" key="8">
    <source>
        <dbReference type="Proteomes" id="UP000430670"/>
    </source>
</evidence>
<comment type="similarity">
    <text evidence="4">Belongs to the AAA ATPase family.</text>
</comment>
<evidence type="ECO:0000259" key="6">
    <source>
        <dbReference type="SMART" id="SM00382"/>
    </source>
</evidence>
<feature type="compositionally biased region" description="Basic and acidic residues" evidence="5">
    <location>
        <begin position="236"/>
        <end position="256"/>
    </location>
</feature>
<evidence type="ECO:0000256" key="4">
    <source>
        <dbReference type="RuleBase" id="RU003651"/>
    </source>
</evidence>
<name>A0A6I3SGL5_HELMO</name>
<evidence type="ECO:0000313" key="7">
    <source>
        <dbReference type="EMBL" id="MTV47981.1"/>
    </source>
</evidence>
<dbReference type="FunFam" id="3.40.50.300:FF:001025">
    <property type="entry name" value="ATPase family, AAA domain-containing 2B"/>
    <property type="match status" value="1"/>
</dbReference>
<keyword evidence="2 4" id="KW-0067">ATP-binding</keyword>
<dbReference type="InterPro" id="IPR003960">
    <property type="entry name" value="ATPase_AAA_CS"/>
</dbReference>
<dbReference type="EMBL" id="WNKU01000002">
    <property type="protein sequence ID" value="MTV47981.1"/>
    <property type="molecule type" value="Genomic_DNA"/>
</dbReference>
<accession>A0A6I3SGL5</accession>
<reference evidence="7 8" key="1">
    <citation type="submission" date="2019-11" db="EMBL/GenBank/DDBJ databases">
        <title>Whole-genome sequence of a the green, strictly anaerobic photosynthetic bacterium Heliobacillus mobilis DSM 6151.</title>
        <authorList>
            <person name="Kyndt J.A."/>
            <person name="Meyer T.E."/>
        </authorList>
    </citation>
    <scope>NUCLEOTIDE SEQUENCE [LARGE SCALE GENOMIC DNA]</scope>
    <source>
        <strain evidence="7 8">DSM 6151</strain>
    </source>
</reference>